<dbReference type="Proteomes" id="UP000824120">
    <property type="component" value="Chromosome 3"/>
</dbReference>
<dbReference type="Pfam" id="PF14291">
    <property type="entry name" value="DUF4371"/>
    <property type="match status" value="1"/>
</dbReference>
<protein>
    <recommendedName>
        <fullName evidence="1">DUF4371 domain-containing protein</fullName>
    </recommendedName>
</protein>
<proteinExistence type="predicted"/>
<evidence type="ECO:0000259" key="1">
    <source>
        <dbReference type="Pfam" id="PF14291"/>
    </source>
</evidence>
<comment type="caution">
    <text evidence="2">The sequence shown here is derived from an EMBL/GenBank/DDBJ whole genome shotgun (WGS) entry which is preliminary data.</text>
</comment>
<feature type="domain" description="DUF4371" evidence="1">
    <location>
        <begin position="73"/>
        <end position="235"/>
    </location>
</feature>
<gene>
    <name evidence="2" type="ORF">H5410_015743</name>
</gene>
<dbReference type="EMBL" id="JACXVP010000003">
    <property type="protein sequence ID" value="KAG5615919.1"/>
    <property type="molecule type" value="Genomic_DNA"/>
</dbReference>
<evidence type="ECO:0000313" key="2">
    <source>
        <dbReference type="EMBL" id="KAG5615919.1"/>
    </source>
</evidence>
<dbReference type="InterPro" id="IPR025398">
    <property type="entry name" value="DUF4371"/>
</dbReference>
<reference evidence="2 3" key="1">
    <citation type="submission" date="2020-09" db="EMBL/GenBank/DDBJ databases">
        <title>De no assembly of potato wild relative species, Solanum commersonii.</title>
        <authorList>
            <person name="Cho K."/>
        </authorList>
    </citation>
    <scope>NUCLEOTIDE SEQUENCE [LARGE SCALE GENOMIC DNA]</scope>
    <source>
        <strain evidence="2">LZ3.2</strain>
        <tissue evidence="2">Leaf</tissue>
    </source>
</reference>
<keyword evidence="3" id="KW-1185">Reference proteome</keyword>
<dbReference type="AlphaFoldDB" id="A0A9J5ZVF1"/>
<dbReference type="OrthoDB" id="1739706at2759"/>
<organism evidence="2 3">
    <name type="scientific">Solanum commersonii</name>
    <name type="common">Commerson's wild potato</name>
    <name type="synonym">Commerson's nightshade</name>
    <dbReference type="NCBI Taxonomy" id="4109"/>
    <lineage>
        <taxon>Eukaryota</taxon>
        <taxon>Viridiplantae</taxon>
        <taxon>Streptophyta</taxon>
        <taxon>Embryophyta</taxon>
        <taxon>Tracheophyta</taxon>
        <taxon>Spermatophyta</taxon>
        <taxon>Magnoliopsida</taxon>
        <taxon>eudicotyledons</taxon>
        <taxon>Gunneridae</taxon>
        <taxon>Pentapetalae</taxon>
        <taxon>asterids</taxon>
        <taxon>lamiids</taxon>
        <taxon>Solanales</taxon>
        <taxon>Solanaceae</taxon>
        <taxon>Solanoideae</taxon>
        <taxon>Solaneae</taxon>
        <taxon>Solanum</taxon>
    </lineage>
</organism>
<accession>A0A9J5ZVF1</accession>
<dbReference type="PANTHER" id="PTHR45749">
    <property type="match status" value="1"/>
</dbReference>
<evidence type="ECO:0000313" key="3">
    <source>
        <dbReference type="Proteomes" id="UP000824120"/>
    </source>
</evidence>
<name>A0A9J5ZVF1_SOLCO</name>
<dbReference type="PANTHER" id="PTHR45749:SF37">
    <property type="entry name" value="OS05G0311600 PROTEIN"/>
    <property type="match status" value="1"/>
</dbReference>
<sequence length="240" mass="27600">MWFDEYRNWLEYSIDADATYCLSWDLQIGIERIGFLHILVNGIAFSINLKESLKILCENNNPSKPHFASWMIKTFLNQGFAFRGYDESESLLNKVNFLEVISSYASRCDAIKTFVLEKNPKNNKMTSHDIQKDIVTACKIEPIKAIIEDINSDYFSLLVDESRDVSRKEQMAICLRYVDKRGFVMEAFIGLVHIKDTSDLSLKEAIVYVLAHHFLTLSNVRGKCYDGASNMQGDLKTLIR</sequence>